<accession>A0A1S1N5N3</accession>
<proteinExistence type="predicted"/>
<evidence type="ECO:0000256" key="1">
    <source>
        <dbReference type="SAM" id="SignalP"/>
    </source>
</evidence>
<name>A0A1S1N5N3_9GAMM</name>
<comment type="caution">
    <text evidence="2">The sequence shown here is derived from an EMBL/GenBank/DDBJ whole genome shotgun (WGS) entry which is preliminary data.</text>
</comment>
<evidence type="ECO:0000313" key="2">
    <source>
        <dbReference type="EMBL" id="OHU94616.1"/>
    </source>
</evidence>
<keyword evidence="1" id="KW-0732">Signal</keyword>
<evidence type="ECO:0000313" key="3">
    <source>
        <dbReference type="Proteomes" id="UP000180253"/>
    </source>
</evidence>
<gene>
    <name evidence="2" type="ORF">BIW53_15855</name>
</gene>
<sequence length="157" mass="17670">MMKQFILLCSLLTVGSVYAHNFQIAKDVVLSESATCPKNQTVLLGKMSLSTGTFKYLNSEGSNVCNALNSKALSTNSMTPMLDCGQFDDWRLAYEMGNRMCQSLLNNMNSFSHIINADMRVFTRFEGPYEFKGDLHHQRYEANMGVTLACYMCDVSR</sequence>
<keyword evidence="3" id="KW-1185">Reference proteome</keyword>
<reference evidence="2 3" key="1">
    <citation type="submission" date="2016-10" db="EMBL/GenBank/DDBJ databases">
        <title>Pseudoalteromonas amylolytica sp. nov., isolated from the surface seawater.</title>
        <authorList>
            <person name="Wu Y.-H."/>
            <person name="Cheng H."/>
            <person name="Jin X.-B."/>
            <person name="Wang C.-S."/>
            <person name="Xu X.-W."/>
        </authorList>
    </citation>
    <scope>NUCLEOTIDE SEQUENCE [LARGE SCALE GENOMIC DNA]</scope>
    <source>
        <strain evidence="2 3">JCM 12483</strain>
    </source>
</reference>
<organism evidence="2 3">
    <name type="scientific">Pseudoalteromonas byunsanensis</name>
    <dbReference type="NCBI Taxonomy" id="327939"/>
    <lineage>
        <taxon>Bacteria</taxon>
        <taxon>Pseudomonadati</taxon>
        <taxon>Pseudomonadota</taxon>
        <taxon>Gammaproteobacteria</taxon>
        <taxon>Alteromonadales</taxon>
        <taxon>Pseudoalteromonadaceae</taxon>
        <taxon>Pseudoalteromonas</taxon>
    </lineage>
</organism>
<dbReference type="EMBL" id="MNAN01000034">
    <property type="protein sequence ID" value="OHU94616.1"/>
    <property type="molecule type" value="Genomic_DNA"/>
</dbReference>
<dbReference type="AlphaFoldDB" id="A0A1S1N5N3"/>
<feature type="chain" id="PRO_5010334846" evidence="1">
    <location>
        <begin position="20"/>
        <end position="157"/>
    </location>
</feature>
<protein>
    <submittedName>
        <fullName evidence="2">Uncharacterized protein</fullName>
    </submittedName>
</protein>
<dbReference type="Proteomes" id="UP000180253">
    <property type="component" value="Unassembled WGS sequence"/>
</dbReference>
<feature type="signal peptide" evidence="1">
    <location>
        <begin position="1"/>
        <end position="19"/>
    </location>
</feature>